<proteinExistence type="predicted"/>
<organism evidence="2 3">
    <name type="scientific">Diploptera punctata</name>
    <name type="common">Pacific beetle cockroach</name>
    <dbReference type="NCBI Taxonomy" id="6984"/>
    <lineage>
        <taxon>Eukaryota</taxon>
        <taxon>Metazoa</taxon>
        <taxon>Ecdysozoa</taxon>
        <taxon>Arthropoda</taxon>
        <taxon>Hexapoda</taxon>
        <taxon>Insecta</taxon>
        <taxon>Pterygota</taxon>
        <taxon>Neoptera</taxon>
        <taxon>Polyneoptera</taxon>
        <taxon>Dictyoptera</taxon>
        <taxon>Blattodea</taxon>
        <taxon>Blaberoidea</taxon>
        <taxon>Blaberidae</taxon>
        <taxon>Diplopterinae</taxon>
        <taxon>Diploptera</taxon>
    </lineage>
</organism>
<sequence>YMIKILGTITASLLLELLPPEIFILFISKISLRRKTSFCKSVVFIRGLILAPELSLPRFISELSLLAGLQYITRIVAYSASCVILANCPPKVLSAGQAEPSFYEHLYYLYIHN</sequence>
<accession>A0AAD8ABA2</accession>
<feature type="non-terminal residue" evidence="2">
    <location>
        <position position="1"/>
    </location>
</feature>
<feature type="non-terminal residue" evidence="2">
    <location>
        <position position="113"/>
    </location>
</feature>
<reference evidence="2" key="1">
    <citation type="journal article" date="2023" name="IScience">
        <title>Live-bearing cockroach genome reveals convergent evolutionary mechanisms linked to viviparity in insects and beyond.</title>
        <authorList>
            <person name="Fouks B."/>
            <person name="Harrison M.C."/>
            <person name="Mikhailova A.A."/>
            <person name="Marchal E."/>
            <person name="English S."/>
            <person name="Carruthers M."/>
            <person name="Jennings E.C."/>
            <person name="Chiamaka E.L."/>
            <person name="Frigard R.A."/>
            <person name="Pippel M."/>
            <person name="Attardo G.M."/>
            <person name="Benoit J.B."/>
            <person name="Bornberg-Bauer E."/>
            <person name="Tobe S.S."/>
        </authorList>
    </citation>
    <scope>NUCLEOTIDE SEQUENCE</scope>
    <source>
        <strain evidence="2">Stay&amp;Tobe</strain>
    </source>
</reference>
<dbReference type="Proteomes" id="UP001233999">
    <property type="component" value="Unassembled WGS sequence"/>
</dbReference>
<dbReference type="AlphaFoldDB" id="A0AAD8ABA2"/>
<keyword evidence="1" id="KW-0812">Transmembrane</keyword>
<keyword evidence="1" id="KW-1133">Transmembrane helix</keyword>
<evidence type="ECO:0000256" key="1">
    <source>
        <dbReference type="SAM" id="Phobius"/>
    </source>
</evidence>
<evidence type="ECO:0000313" key="2">
    <source>
        <dbReference type="EMBL" id="KAJ9594788.1"/>
    </source>
</evidence>
<name>A0AAD8ABA2_DIPPU</name>
<dbReference type="EMBL" id="JASPKZ010002720">
    <property type="protein sequence ID" value="KAJ9594788.1"/>
    <property type="molecule type" value="Genomic_DNA"/>
</dbReference>
<keyword evidence="3" id="KW-1185">Reference proteome</keyword>
<feature type="transmembrane region" description="Helical" evidence="1">
    <location>
        <begin position="6"/>
        <end position="27"/>
    </location>
</feature>
<evidence type="ECO:0000313" key="3">
    <source>
        <dbReference type="Proteomes" id="UP001233999"/>
    </source>
</evidence>
<protein>
    <submittedName>
        <fullName evidence="2">Uncharacterized protein</fullName>
    </submittedName>
</protein>
<comment type="caution">
    <text evidence="2">The sequence shown here is derived from an EMBL/GenBank/DDBJ whole genome shotgun (WGS) entry which is preliminary data.</text>
</comment>
<reference evidence="2" key="2">
    <citation type="submission" date="2023-05" db="EMBL/GenBank/DDBJ databases">
        <authorList>
            <person name="Fouks B."/>
        </authorList>
    </citation>
    <scope>NUCLEOTIDE SEQUENCE</scope>
    <source>
        <strain evidence="2">Stay&amp;Tobe</strain>
        <tissue evidence="2">Testes</tissue>
    </source>
</reference>
<gene>
    <name evidence="2" type="ORF">L9F63_013920</name>
</gene>
<keyword evidence="1" id="KW-0472">Membrane</keyword>